<accession>A0A7W7IKW8</accession>
<comment type="caution">
    <text evidence="3">The sequence shown here is derived from an EMBL/GenBank/DDBJ whole genome shotgun (WGS) entry which is preliminary data.</text>
</comment>
<reference evidence="2 5" key="1">
    <citation type="journal article" date="2019" name="Int. J. Syst. Evol. Microbiol.">
        <title>The Global Catalogue of Microorganisms (GCM) 10K type strain sequencing project: providing services to taxonomists for standard genome sequencing and annotation.</title>
        <authorList>
            <consortium name="The Broad Institute Genomics Platform"/>
            <consortium name="The Broad Institute Genome Sequencing Center for Infectious Disease"/>
            <person name="Wu L."/>
            <person name="Ma J."/>
        </authorList>
    </citation>
    <scope>NUCLEOTIDE SEQUENCE [LARGE SCALE GENOMIC DNA]</scope>
    <source>
        <strain evidence="2 5">JCM 10667</strain>
    </source>
</reference>
<gene>
    <name evidence="3" type="ORF">F4557_006996</name>
    <name evidence="2" type="ORF">GCM10009546_57180</name>
</gene>
<name>A0A7W7IKW8_9ACTN</name>
<evidence type="ECO:0000313" key="5">
    <source>
        <dbReference type="Proteomes" id="UP001501427"/>
    </source>
</evidence>
<keyword evidence="5" id="KW-1185">Reference proteome</keyword>
<proteinExistence type="predicted"/>
<sequence>MFRDYRAPAGVALASAAVAGLAGCDEVTDAAASPSPAGSTAAGQGAGGDLLTGNQKIDVGGKAVNVSCAGRPGARRPSRPTSRASSPSWTCATASRRSSTPTATAW</sequence>
<evidence type="ECO:0000313" key="4">
    <source>
        <dbReference type="Proteomes" id="UP000549343"/>
    </source>
</evidence>
<dbReference type="Proteomes" id="UP000549343">
    <property type="component" value="Unassembled WGS sequence"/>
</dbReference>
<dbReference type="EMBL" id="JACHMV010000001">
    <property type="protein sequence ID" value="MBB4778578.1"/>
    <property type="molecule type" value="Genomic_DNA"/>
</dbReference>
<evidence type="ECO:0000313" key="3">
    <source>
        <dbReference type="EMBL" id="MBB4778578.1"/>
    </source>
</evidence>
<reference evidence="2" key="3">
    <citation type="submission" date="2023-12" db="EMBL/GenBank/DDBJ databases">
        <authorList>
            <person name="Sun Q."/>
            <person name="Inoue M."/>
        </authorList>
    </citation>
    <scope>NUCLEOTIDE SEQUENCE</scope>
    <source>
        <strain evidence="2">JCM 10667</strain>
    </source>
</reference>
<evidence type="ECO:0000313" key="2">
    <source>
        <dbReference type="EMBL" id="GAA0587398.1"/>
    </source>
</evidence>
<dbReference type="EMBL" id="BAAAHD010000065">
    <property type="protein sequence ID" value="GAA0587398.1"/>
    <property type="molecule type" value="Genomic_DNA"/>
</dbReference>
<dbReference type="Proteomes" id="UP001501427">
    <property type="component" value="Unassembled WGS sequence"/>
</dbReference>
<reference evidence="3 4" key="2">
    <citation type="submission" date="2020-08" db="EMBL/GenBank/DDBJ databases">
        <title>Sequencing the genomes of 1000 actinobacteria strains.</title>
        <authorList>
            <person name="Klenk H.-P."/>
        </authorList>
    </citation>
    <scope>NUCLEOTIDE SEQUENCE [LARGE SCALE GENOMIC DNA]</scope>
    <source>
        <strain evidence="3 4">DSM 44772</strain>
    </source>
</reference>
<dbReference type="AlphaFoldDB" id="A0A7W7IKW8"/>
<feature type="region of interest" description="Disordered" evidence="1">
    <location>
        <begin position="28"/>
        <end position="106"/>
    </location>
</feature>
<protein>
    <recommendedName>
        <fullName evidence="6">Lipoprotein</fullName>
    </recommendedName>
</protein>
<organism evidence="3 4">
    <name type="scientific">Actinomadura livida</name>
    <dbReference type="NCBI Taxonomy" id="79909"/>
    <lineage>
        <taxon>Bacteria</taxon>
        <taxon>Bacillati</taxon>
        <taxon>Actinomycetota</taxon>
        <taxon>Actinomycetes</taxon>
        <taxon>Streptosporangiales</taxon>
        <taxon>Thermomonosporaceae</taxon>
        <taxon>Actinomadura</taxon>
    </lineage>
</organism>
<feature type="compositionally biased region" description="Low complexity" evidence="1">
    <location>
        <begin position="30"/>
        <end position="43"/>
    </location>
</feature>
<feature type="compositionally biased region" description="Low complexity" evidence="1">
    <location>
        <begin position="79"/>
        <end position="106"/>
    </location>
</feature>
<evidence type="ECO:0008006" key="6">
    <source>
        <dbReference type="Google" id="ProtNLM"/>
    </source>
</evidence>
<evidence type="ECO:0000256" key="1">
    <source>
        <dbReference type="SAM" id="MobiDB-lite"/>
    </source>
</evidence>
<dbReference type="PROSITE" id="PS51257">
    <property type="entry name" value="PROKAR_LIPOPROTEIN"/>
    <property type="match status" value="1"/>
</dbReference>